<dbReference type="InterPro" id="IPR002155">
    <property type="entry name" value="Thiolase"/>
</dbReference>
<dbReference type="EMBL" id="RRZC01000020">
    <property type="protein sequence ID" value="MBE0404887.1"/>
    <property type="molecule type" value="Genomic_DNA"/>
</dbReference>
<comment type="caution">
    <text evidence="7">The sequence shown here is derived from an EMBL/GenBank/DDBJ whole genome shotgun (WGS) entry which is preliminary data.</text>
</comment>
<dbReference type="SUPFAM" id="SSF53901">
    <property type="entry name" value="Thiolase-like"/>
    <property type="match status" value="2"/>
</dbReference>
<comment type="similarity">
    <text evidence="1 4">Belongs to the thiolase-like superfamily. Thiolase family.</text>
</comment>
<name>A0ABR9FGH7_9GAMM</name>
<dbReference type="InterPro" id="IPR020615">
    <property type="entry name" value="Thiolase_acyl_enz_int_AS"/>
</dbReference>
<evidence type="ECO:0000313" key="8">
    <source>
        <dbReference type="Proteomes" id="UP000754821"/>
    </source>
</evidence>
<sequence length="392" mass="40756">MQEVVIVAARRTAVGSFGGSLAGIPASELGALVIKDILESTGVSPDQVDEVLLGQVLTAGVGQNPARQAAIKAGLPASVPSMTINKVCGSGLKAVHLATQAIRCGDAELILAGGQENMSASPHVLPHSRKGQRMGDWKAIDTMVHDGLWDAFNDYHMGITAENLAEKYGITREEMDAFAAQSQHNAAKAIKEGKFKSQIVPVQIPQRKGDPVVFDTDENPREITAEKLAGMRPAFKKDGTVTAGNASSLNDGAAVVMICSAEKAKALGLEPLARIAAYANAGVDPAIMGIGPVPATRRCLEKAGWSLEDLDLAEANEAFAAQALSVQKELGWDISKVNVNGGAIALGHPIGASGCRVLVSLLHEMIARDAKKGLATLCIGGGQGVALAIERP</sequence>
<dbReference type="Gene3D" id="3.40.47.10">
    <property type="match status" value="2"/>
</dbReference>
<dbReference type="InterPro" id="IPR016039">
    <property type="entry name" value="Thiolase-like"/>
</dbReference>
<dbReference type="NCBIfam" id="TIGR01930">
    <property type="entry name" value="AcCoA-C-Actrans"/>
    <property type="match status" value="1"/>
</dbReference>
<evidence type="ECO:0000256" key="4">
    <source>
        <dbReference type="RuleBase" id="RU003557"/>
    </source>
</evidence>
<dbReference type="PANTHER" id="PTHR18919:SF107">
    <property type="entry name" value="ACETYL-COA ACETYLTRANSFERASE, CYTOSOLIC"/>
    <property type="match status" value="1"/>
</dbReference>
<dbReference type="InterPro" id="IPR020616">
    <property type="entry name" value="Thiolase_N"/>
</dbReference>
<organism evidence="7 8">
    <name type="scientific">Halomonas citrativorans</name>
    <dbReference type="NCBI Taxonomy" id="2742612"/>
    <lineage>
        <taxon>Bacteria</taxon>
        <taxon>Pseudomonadati</taxon>
        <taxon>Pseudomonadota</taxon>
        <taxon>Gammaproteobacteria</taxon>
        <taxon>Oceanospirillales</taxon>
        <taxon>Halomonadaceae</taxon>
        <taxon>Halomonas</taxon>
    </lineage>
</organism>
<dbReference type="PROSITE" id="PS00099">
    <property type="entry name" value="THIOLASE_3"/>
    <property type="match status" value="1"/>
</dbReference>
<keyword evidence="3 4" id="KW-0012">Acyltransferase</keyword>
<dbReference type="Pfam" id="PF00108">
    <property type="entry name" value="Thiolase_N"/>
    <property type="match status" value="1"/>
</dbReference>
<evidence type="ECO:0000256" key="3">
    <source>
        <dbReference type="ARBA" id="ARBA00023315"/>
    </source>
</evidence>
<evidence type="ECO:0000313" key="7">
    <source>
        <dbReference type="EMBL" id="MBE0404887.1"/>
    </source>
</evidence>
<dbReference type="InterPro" id="IPR020613">
    <property type="entry name" value="Thiolase_CS"/>
</dbReference>
<evidence type="ECO:0000256" key="1">
    <source>
        <dbReference type="ARBA" id="ARBA00010982"/>
    </source>
</evidence>
<gene>
    <name evidence="7" type="ORF">EI163_15185</name>
</gene>
<proteinExistence type="inferred from homology"/>
<dbReference type="PANTHER" id="PTHR18919">
    <property type="entry name" value="ACETYL-COA C-ACYLTRANSFERASE"/>
    <property type="match status" value="1"/>
</dbReference>
<dbReference type="PROSITE" id="PS00098">
    <property type="entry name" value="THIOLASE_1"/>
    <property type="match status" value="1"/>
</dbReference>
<dbReference type="CDD" id="cd00751">
    <property type="entry name" value="thiolase"/>
    <property type="match status" value="1"/>
</dbReference>
<accession>A0ABR9FGH7</accession>
<keyword evidence="2 4" id="KW-0808">Transferase</keyword>
<dbReference type="Proteomes" id="UP000754821">
    <property type="component" value="Unassembled WGS sequence"/>
</dbReference>
<dbReference type="Pfam" id="PF02803">
    <property type="entry name" value="Thiolase_C"/>
    <property type="match status" value="1"/>
</dbReference>
<dbReference type="InterPro" id="IPR020610">
    <property type="entry name" value="Thiolase_AS"/>
</dbReference>
<evidence type="ECO:0000259" key="6">
    <source>
        <dbReference type="Pfam" id="PF02803"/>
    </source>
</evidence>
<dbReference type="RefSeq" id="WP_192528384.1">
    <property type="nucleotide sequence ID" value="NZ_RRZC01000020.1"/>
</dbReference>
<protein>
    <submittedName>
        <fullName evidence="7">Acetyl-CoA C-acetyltransferase</fullName>
    </submittedName>
</protein>
<evidence type="ECO:0000259" key="5">
    <source>
        <dbReference type="Pfam" id="PF00108"/>
    </source>
</evidence>
<dbReference type="PROSITE" id="PS00737">
    <property type="entry name" value="THIOLASE_2"/>
    <property type="match status" value="1"/>
</dbReference>
<dbReference type="PIRSF" id="PIRSF000429">
    <property type="entry name" value="Ac-CoA_Ac_transf"/>
    <property type="match status" value="1"/>
</dbReference>
<evidence type="ECO:0000256" key="2">
    <source>
        <dbReference type="ARBA" id="ARBA00022679"/>
    </source>
</evidence>
<feature type="domain" description="Thiolase C-terminal" evidence="6">
    <location>
        <begin position="270"/>
        <end position="391"/>
    </location>
</feature>
<dbReference type="InterPro" id="IPR020617">
    <property type="entry name" value="Thiolase_C"/>
</dbReference>
<feature type="domain" description="Thiolase N-terminal" evidence="5">
    <location>
        <begin position="4"/>
        <end position="261"/>
    </location>
</feature>
<dbReference type="NCBIfam" id="NF004206">
    <property type="entry name" value="PRK05656.1"/>
    <property type="match status" value="1"/>
</dbReference>
<keyword evidence="8" id="KW-1185">Reference proteome</keyword>
<reference evidence="7 8" key="1">
    <citation type="submission" date="2020-07" db="EMBL/GenBank/DDBJ databases">
        <title>Halophilic bacteria isolated from french cheeses.</title>
        <authorList>
            <person name="Kothe C.I."/>
            <person name="Farah-Kraiem B."/>
            <person name="Renault P."/>
            <person name="Dridi B."/>
        </authorList>
    </citation>
    <scope>NUCLEOTIDE SEQUENCE [LARGE SCALE GENOMIC DNA]</scope>
    <source>
        <strain evidence="7 8">FME16</strain>
    </source>
</reference>